<dbReference type="PANTHER" id="PTHR43418:SF8">
    <property type="entry name" value="SYNTHASE COMPONENT II, PUTATIVE-RELATED"/>
    <property type="match status" value="1"/>
</dbReference>
<dbReference type="GO" id="GO:0000162">
    <property type="term" value="P:L-tryptophan biosynthetic process"/>
    <property type="evidence" value="ECO:0007669"/>
    <property type="project" value="TreeGrafter"/>
</dbReference>
<dbReference type="CDD" id="cd01743">
    <property type="entry name" value="GATase1_Anthranilate_Synthase"/>
    <property type="match status" value="1"/>
</dbReference>
<dbReference type="FunFam" id="3.40.50.880:FF:000003">
    <property type="entry name" value="Anthranilate synthase component II"/>
    <property type="match status" value="1"/>
</dbReference>
<evidence type="ECO:0000259" key="2">
    <source>
        <dbReference type="Pfam" id="PF00117"/>
    </source>
</evidence>
<dbReference type="InterPro" id="IPR050472">
    <property type="entry name" value="Anth_synth/Amidotransfase"/>
</dbReference>
<dbReference type="PRINTS" id="PR00096">
    <property type="entry name" value="GATASE"/>
</dbReference>
<evidence type="ECO:0000256" key="1">
    <source>
        <dbReference type="ARBA" id="ARBA00022962"/>
    </source>
</evidence>
<dbReference type="AlphaFoldDB" id="A0A2X3W5M7"/>
<keyword evidence="4" id="KW-1185">Reference proteome</keyword>
<dbReference type="GO" id="GO:0004049">
    <property type="term" value="F:anthranilate synthase activity"/>
    <property type="evidence" value="ECO:0007669"/>
    <property type="project" value="UniProtKB-EC"/>
</dbReference>
<dbReference type="GO" id="GO:0005829">
    <property type="term" value="C:cytosol"/>
    <property type="evidence" value="ECO:0007669"/>
    <property type="project" value="TreeGrafter"/>
</dbReference>
<dbReference type="PRINTS" id="PR00097">
    <property type="entry name" value="ANTSNTHASEII"/>
</dbReference>
<name>A0A2X3W5M7_9STRE</name>
<dbReference type="Pfam" id="PF00117">
    <property type="entry name" value="GATase"/>
    <property type="match status" value="1"/>
</dbReference>
<dbReference type="GO" id="GO:0016740">
    <property type="term" value="F:transferase activity"/>
    <property type="evidence" value="ECO:0007669"/>
    <property type="project" value="UniProtKB-KW"/>
</dbReference>
<accession>A0A2X3W5M7</accession>
<reference evidence="3 4" key="1">
    <citation type="submission" date="2018-06" db="EMBL/GenBank/DDBJ databases">
        <authorList>
            <consortium name="Pathogen Informatics"/>
            <person name="Doyle S."/>
        </authorList>
    </citation>
    <scope>NUCLEOTIDE SEQUENCE [LARGE SCALE GENOMIC DNA]</scope>
    <source>
        <strain evidence="3 4">NCTC12278</strain>
    </source>
</reference>
<dbReference type="InterPro" id="IPR029062">
    <property type="entry name" value="Class_I_gatase-like"/>
</dbReference>
<dbReference type="EC" id="4.1.3.27" evidence="3"/>
<dbReference type="NCBIfam" id="TIGR00566">
    <property type="entry name" value="trpG_papA"/>
    <property type="match status" value="1"/>
</dbReference>
<dbReference type="OrthoDB" id="9804328at2"/>
<evidence type="ECO:0000313" key="4">
    <source>
        <dbReference type="Proteomes" id="UP000249495"/>
    </source>
</evidence>
<keyword evidence="3" id="KW-0808">Transferase</keyword>
<evidence type="ECO:0000313" key="3">
    <source>
        <dbReference type="EMBL" id="SQF39636.1"/>
    </source>
</evidence>
<feature type="domain" description="Glutamine amidotransferase" evidence="2">
    <location>
        <begin position="3"/>
        <end position="183"/>
    </location>
</feature>
<dbReference type="InterPro" id="IPR017926">
    <property type="entry name" value="GATASE"/>
</dbReference>
<sequence length="188" mass="20792">MILLIDNYDSFTYNLAQYIGSFAPVTVLRNDAPNLYQEALRAEGLVLSPGPGWPADAGQLEEVIQTFAGQKPILGICLGHQGIAESFGGRLGLAQQVMHGKQSQMTFQEDCPLFSGLTNPLDIMRYHSIVVEDLPETFRVTARTDDDQEIMAIQHETLPIYGLQFHPESIGTPDGLKMIENFVRLVKG</sequence>
<proteinExistence type="predicted"/>
<protein>
    <submittedName>
        <fullName evidence="3">Para-aminobenzoate synthase glutamine amidotransferase (Subunit B)</fullName>
        <ecNumber evidence="3">4.1.3.27</ecNumber>
    </submittedName>
</protein>
<dbReference type="EMBL" id="LS483343">
    <property type="protein sequence ID" value="SQF39636.1"/>
    <property type="molecule type" value="Genomic_DNA"/>
</dbReference>
<dbReference type="Proteomes" id="UP000249495">
    <property type="component" value="Chromosome 1"/>
</dbReference>
<gene>
    <name evidence="3" type="primary">trpG</name>
    <name evidence="3" type="ORF">NCTC12278_00493</name>
</gene>
<dbReference type="InterPro" id="IPR006221">
    <property type="entry name" value="TrpG/PapA_dom"/>
</dbReference>
<dbReference type="PANTHER" id="PTHR43418">
    <property type="entry name" value="MULTIFUNCTIONAL TRYPTOPHAN BIOSYNTHESIS PROTEIN-RELATED"/>
    <property type="match status" value="1"/>
</dbReference>
<dbReference type="PROSITE" id="PS51273">
    <property type="entry name" value="GATASE_TYPE_1"/>
    <property type="match status" value="1"/>
</dbReference>
<organism evidence="3 4">
    <name type="scientific">Streptococcus ferus</name>
    <dbReference type="NCBI Taxonomy" id="1345"/>
    <lineage>
        <taxon>Bacteria</taxon>
        <taxon>Bacillati</taxon>
        <taxon>Bacillota</taxon>
        <taxon>Bacilli</taxon>
        <taxon>Lactobacillales</taxon>
        <taxon>Streptococcaceae</taxon>
        <taxon>Streptococcus</taxon>
    </lineage>
</organism>
<keyword evidence="3" id="KW-0456">Lyase</keyword>
<dbReference type="PRINTS" id="PR00099">
    <property type="entry name" value="CPSGATASE"/>
</dbReference>
<keyword evidence="1 3" id="KW-0315">Glutamine amidotransferase</keyword>
<dbReference type="RefSeq" id="WP_018029359.1">
    <property type="nucleotide sequence ID" value="NZ_LS483343.1"/>
</dbReference>
<dbReference type="STRING" id="1123303.GCA_000372425_00027"/>
<dbReference type="KEGG" id="sfer:NCTC12278_00493"/>
<dbReference type="Gene3D" id="3.40.50.880">
    <property type="match status" value="1"/>
</dbReference>
<dbReference type="SUPFAM" id="SSF52317">
    <property type="entry name" value="Class I glutamine amidotransferase-like"/>
    <property type="match status" value="1"/>
</dbReference>